<feature type="domain" description="N-acetyltransferase" evidence="1">
    <location>
        <begin position="16"/>
        <end position="158"/>
    </location>
</feature>
<dbReference type="EMBL" id="CP000673">
    <property type="protein sequence ID" value="EDK35845.1"/>
    <property type="molecule type" value="Genomic_DNA"/>
</dbReference>
<sequence length="160" mass="19143">MRINKNLTGVIYIMELKYKPARNMDIEPIFKLNKALIDEYENIEIIDYQKVLLWVRNKIETHIQEYIYVIFNGKKVGYYYFHHTDGKMEIDDLYVFPQYRNMGIGTEILKKCISETNLPIFLYVFASNKRAIALYQRLGFEITETIKGSRYIMQRQGLFT</sequence>
<dbReference type="PANTHER" id="PTHR43617">
    <property type="entry name" value="L-AMINO ACID N-ACETYLTRANSFERASE"/>
    <property type="match status" value="1"/>
</dbReference>
<dbReference type="KEGG" id="ckl:CKL_3868"/>
<evidence type="ECO:0000313" key="2">
    <source>
        <dbReference type="EMBL" id="EDK35845.1"/>
    </source>
</evidence>
<dbReference type="STRING" id="431943.CKL_3868"/>
<evidence type="ECO:0000259" key="1">
    <source>
        <dbReference type="PROSITE" id="PS51186"/>
    </source>
</evidence>
<organism evidence="2 3">
    <name type="scientific">Clostridium kluyveri (strain ATCC 8527 / DSM 555 / NBRC 12016 / NCIMB 10680 / K1)</name>
    <dbReference type="NCBI Taxonomy" id="431943"/>
    <lineage>
        <taxon>Bacteria</taxon>
        <taxon>Bacillati</taxon>
        <taxon>Bacillota</taxon>
        <taxon>Clostridia</taxon>
        <taxon>Eubacteriales</taxon>
        <taxon>Clostridiaceae</taxon>
        <taxon>Clostridium</taxon>
    </lineage>
</organism>
<dbReference type="SUPFAM" id="SSF55729">
    <property type="entry name" value="Acyl-CoA N-acyltransferases (Nat)"/>
    <property type="match status" value="1"/>
</dbReference>
<dbReference type="AlphaFoldDB" id="A5N3Z9"/>
<dbReference type="InterPro" id="IPR016181">
    <property type="entry name" value="Acyl_CoA_acyltransferase"/>
</dbReference>
<dbReference type="Pfam" id="PF00583">
    <property type="entry name" value="Acetyltransf_1"/>
    <property type="match status" value="1"/>
</dbReference>
<gene>
    <name evidence="2" type="ordered locus">CKL_3868</name>
</gene>
<dbReference type="InterPro" id="IPR050276">
    <property type="entry name" value="MshD_Acetyltransferase"/>
</dbReference>
<dbReference type="CDD" id="cd04301">
    <property type="entry name" value="NAT_SF"/>
    <property type="match status" value="1"/>
</dbReference>
<dbReference type="Proteomes" id="UP000002411">
    <property type="component" value="Chromosome"/>
</dbReference>
<dbReference type="InterPro" id="IPR000182">
    <property type="entry name" value="GNAT_dom"/>
</dbReference>
<protein>
    <recommendedName>
        <fullName evidence="1">N-acetyltransferase domain-containing protein</fullName>
    </recommendedName>
</protein>
<accession>A5N3Z9</accession>
<reference evidence="2 3" key="1">
    <citation type="journal article" date="2008" name="Proc. Natl. Acad. Sci. U.S.A.">
        <title>The genome of Clostridium kluyveri, a strict anaerobe with unique metabolic features.</title>
        <authorList>
            <person name="Seedorf H."/>
            <person name="Fricke W.F."/>
            <person name="Veith B."/>
            <person name="Brueggemann H."/>
            <person name="Liesegang H."/>
            <person name="Strittmatter A."/>
            <person name="Miethke M."/>
            <person name="Buckel W."/>
            <person name="Hinderberger J."/>
            <person name="Li F."/>
            <person name="Hagemeier C."/>
            <person name="Thauer R.K."/>
            <person name="Gottschalk G."/>
        </authorList>
    </citation>
    <scope>NUCLEOTIDE SEQUENCE [LARGE SCALE GENOMIC DNA]</scope>
    <source>
        <strain evidence="3">ATCC 8527 / DSM 555 / NCIMB 10680</strain>
    </source>
</reference>
<dbReference type="GO" id="GO:0016747">
    <property type="term" value="F:acyltransferase activity, transferring groups other than amino-acyl groups"/>
    <property type="evidence" value="ECO:0007669"/>
    <property type="project" value="InterPro"/>
</dbReference>
<dbReference type="PROSITE" id="PS51186">
    <property type="entry name" value="GNAT"/>
    <property type="match status" value="1"/>
</dbReference>
<dbReference type="Gene3D" id="3.40.630.30">
    <property type="match status" value="1"/>
</dbReference>
<proteinExistence type="predicted"/>
<name>A5N3Z9_CLOK5</name>
<keyword evidence="3" id="KW-1185">Reference proteome</keyword>
<dbReference type="HOGENOM" id="CLU_1747806_0_0_9"/>
<dbReference type="eggNOG" id="COG0456">
    <property type="taxonomic scope" value="Bacteria"/>
</dbReference>
<evidence type="ECO:0000313" key="3">
    <source>
        <dbReference type="Proteomes" id="UP000002411"/>
    </source>
</evidence>